<dbReference type="EMBL" id="JABSTU010005180">
    <property type="protein sequence ID" value="KAH7948623.1"/>
    <property type="molecule type" value="Genomic_DNA"/>
</dbReference>
<evidence type="ECO:0000313" key="2">
    <source>
        <dbReference type="EMBL" id="KAH7948623.1"/>
    </source>
</evidence>
<accession>A0A9J6CX13</accession>
<feature type="compositionally biased region" description="Basic and acidic residues" evidence="1">
    <location>
        <begin position="1"/>
        <end position="27"/>
    </location>
</feature>
<protein>
    <submittedName>
        <fullName evidence="2">Uncharacterized protein</fullName>
    </submittedName>
</protein>
<name>A0A9J6CX13_RHIMP</name>
<feature type="compositionally biased region" description="Basic and acidic residues" evidence="1">
    <location>
        <begin position="108"/>
        <end position="120"/>
    </location>
</feature>
<feature type="region of interest" description="Disordered" evidence="1">
    <location>
        <begin position="56"/>
        <end position="166"/>
    </location>
</feature>
<dbReference type="AlphaFoldDB" id="A0A9J6CX13"/>
<organism evidence="2 3">
    <name type="scientific">Rhipicephalus microplus</name>
    <name type="common">Cattle tick</name>
    <name type="synonym">Boophilus microplus</name>
    <dbReference type="NCBI Taxonomy" id="6941"/>
    <lineage>
        <taxon>Eukaryota</taxon>
        <taxon>Metazoa</taxon>
        <taxon>Ecdysozoa</taxon>
        <taxon>Arthropoda</taxon>
        <taxon>Chelicerata</taxon>
        <taxon>Arachnida</taxon>
        <taxon>Acari</taxon>
        <taxon>Parasitiformes</taxon>
        <taxon>Ixodida</taxon>
        <taxon>Ixodoidea</taxon>
        <taxon>Ixodidae</taxon>
        <taxon>Rhipicephalinae</taxon>
        <taxon>Rhipicephalus</taxon>
        <taxon>Boophilus</taxon>
    </lineage>
</organism>
<evidence type="ECO:0000313" key="3">
    <source>
        <dbReference type="Proteomes" id="UP000821866"/>
    </source>
</evidence>
<feature type="compositionally biased region" description="Basic and acidic residues" evidence="1">
    <location>
        <begin position="56"/>
        <end position="78"/>
    </location>
</feature>
<gene>
    <name evidence="2" type="ORF">HPB51_028448</name>
</gene>
<sequence>MGPRANEIHTEMRIDAAEAKDATKEAGDQETTIIAAQALSNEVGIECERVILEKKNQAKDSHAEEQEKDCQNRAKVNDAVDDTEDVNPPESHEDMDTSGFASSKRPLHTTDDKTTERHADGPPAMTTVTRRDSLKPRPNIPPCRKGGNKSSQTADHARPAGGPGDV</sequence>
<reference evidence="2" key="2">
    <citation type="submission" date="2021-09" db="EMBL/GenBank/DDBJ databases">
        <authorList>
            <person name="Jia N."/>
            <person name="Wang J."/>
            <person name="Shi W."/>
            <person name="Du L."/>
            <person name="Sun Y."/>
            <person name="Zhan W."/>
            <person name="Jiang J."/>
            <person name="Wang Q."/>
            <person name="Zhang B."/>
            <person name="Ji P."/>
            <person name="Sakyi L.B."/>
            <person name="Cui X."/>
            <person name="Yuan T."/>
            <person name="Jiang B."/>
            <person name="Yang W."/>
            <person name="Lam T.T.-Y."/>
            <person name="Chang Q."/>
            <person name="Ding S."/>
            <person name="Wang X."/>
            <person name="Zhu J."/>
            <person name="Ruan X."/>
            <person name="Zhao L."/>
            <person name="Wei J."/>
            <person name="Que T."/>
            <person name="Du C."/>
            <person name="Cheng J."/>
            <person name="Dai P."/>
            <person name="Han X."/>
            <person name="Huang E."/>
            <person name="Gao Y."/>
            <person name="Liu J."/>
            <person name="Shao H."/>
            <person name="Ye R."/>
            <person name="Li L."/>
            <person name="Wei W."/>
            <person name="Wang X."/>
            <person name="Wang C."/>
            <person name="Huo Q."/>
            <person name="Li W."/>
            <person name="Guo W."/>
            <person name="Chen H."/>
            <person name="Chen S."/>
            <person name="Zhou L."/>
            <person name="Zhou L."/>
            <person name="Ni X."/>
            <person name="Tian J."/>
            <person name="Zhou Y."/>
            <person name="Sheng Y."/>
            <person name="Liu T."/>
            <person name="Pan Y."/>
            <person name="Xia L."/>
            <person name="Li J."/>
            <person name="Zhao F."/>
            <person name="Cao W."/>
        </authorList>
    </citation>
    <scope>NUCLEOTIDE SEQUENCE</scope>
    <source>
        <strain evidence="2">Rmic-2018</strain>
        <tissue evidence="2">Larvae</tissue>
    </source>
</reference>
<proteinExistence type="predicted"/>
<reference evidence="2" key="1">
    <citation type="journal article" date="2020" name="Cell">
        <title>Large-Scale Comparative Analyses of Tick Genomes Elucidate Their Genetic Diversity and Vector Capacities.</title>
        <authorList>
            <consortium name="Tick Genome and Microbiome Consortium (TIGMIC)"/>
            <person name="Jia N."/>
            <person name="Wang J."/>
            <person name="Shi W."/>
            <person name="Du L."/>
            <person name="Sun Y."/>
            <person name="Zhan W."/>
            <person name="Jiang J.F."/>
            <person name="Wang Q."/>
            <person name="Zhang B."/>
            <person name="Ji P."/>
            <person name="Bell-Sakyi L."/>
            <person name="Cui X.M."/>
            <person name="Yuan T.T."/>
            <person name="Jiang B.G."/>
            <person name="Yang W.F."/>
            <person name="Lam T.T."/>
            <person name="Chang Q.C."/>
            <person name="Ding S.J."/>
            <person name="Wang X.J."/>
            <person name="Zhu J.G."/>
            <person name="Ruan X.D."/>
            <person name="Zhao L."/>
            <person name="Wei J.T."/>
            <person name="Ye R.Z."/>
            <person name="Que T.C."/>
            <person name="Du C.H."/>
            <person name="Zhou Y.H."/>
            <person name="Cheng J.X."/>
            <person name="Dai P.F."/>
            <person name="Guo W.B."/>
            <person name="Han X.H."/>
            <person name="Huang E.J."/>
            <person name="Li L.F."/>
            <person name="Wei W."/>
            <person name="Gao Y.C."/>
            <person name="Liu J.Z."/>
            <person name="Shao H.Z."/>
            <person name="Wang X."/>
            <person name="Wang C.C."/>
            <person name="Yang T.C."/>
            <person name="Huo Q.B."/>
            <person name="Li W."/>
            <person name="Chen H.Y."/>
            <person name="Chen S.E."/>
            <person name="Zhou L.G."/>
            <person name="Ni X.B."/>
            <person name="Tian J.H."/>
            <person name="Sheng Y."/>
            <person name="Liu T."/>
            <person name="Pan Y.S."/>
            <person name="Xia L.Y."/>
            <person name="Li J."/>
            <person name="Zhao F."/>
            <person name="Cao W.C."/>
        </authorList>
    </citation>
    <scope>NUCLEOTIDE SEQUENCE</scope>
    <source>
        <strain evidence="2">Rmic-2018</strain>
    </source>
</reference>
<comment type="caution">
    <text evidence="2">The sequence shown here is derived from an EMBL/GenBank/DDBJ whole genome shotgun (WGS) entry which is preliminary data.</text>
</comment>
<evidence type="ECO:0000256" key="1">
    <source>
        <dbReference type="SAM" id="MobiDB-lite"/>
    </source>
</evidence>
<keyword evidence="3" id="KW-1185">Reference proteome</keyword>
<dbReference type="Proteomes" id="UP000821866">
    <property type="component" value="Unassembled WGS sequence"/>
</dbReference>
<feature type="region of interest" description="Disordered" evidence="1">
    <location>
        <begin position="1"/>
        <end position="28"/>
    </location>
</feature>